<reference evidence="2 3" key="1">
    <citation type="submission" date="2019-05" db="EMBL/GenBank/DDBJ databases">
        <title>Colwellia ponticola sp. nov., isolated from seawater.</title>
        <authorList>
            <person name="Yoon J.-H."/>
        </authorList>
    </citation>
    <scope>NUCLEOTIDE SEQUENCE [LARGE SCALE GENOMIC DNA]</scope>
    <source>
        <strain evidence="2 3">OISW-25</strain>
    </source>
</reference>
<comment type="caution">
    <text evidence="2">The sequence shown here is derived from an EMBL/GenBank/DDBJ whole genome shotgun (WGS) entry which is preliminary data.</text>
</comment>
<gene>
    <name evidence="2" type="ORF">FCS21_00965</name>
</gene>
<accession>A0A8H2PNA0</accession>
<dbReference type="AlphaFoldDB" id="A0A8H2PNA0"/>
<dbReference type="PANTHER" id="PTHR30399:SF1">
    <property type="entry name" value="UTP PYROPHOSPHATASE"/>
    <property type="match status" value="1"/>
</dbReference>
<protein>
    <submittedName>
        <fullName evidence="2">M48 family metallopeptidase</fullName>
    </submittedName>
</protein>
<dbReference type="RefSeq" id="WP_138620115.1">
    <property type="nucleotide sequence ID" value="NZ_SZVP01000001.1"/>
</dbReference>
<feature type="domain" description="YgjP-like metallopeptidase" evidence="1">
    <location>
        <begin position="126"/>
        <end position="256"/>
    </location>
</feature>
<keyword evidence="3" id="KW-1185">Reference proteome</keyword>
<dbReference type="InterPro" id="IPR002725">
    <property type="entry name" value="YgjP-like_metallopeptidase"/>
</dbReference>
<dbReference type="CDD" id="cd07344">
    <property type="entry name" value="M48_yhfN_like"/>
    <property type="match status" value="1"/>
</dbReference>
<proteinExistence type="predicted"/>
<dbReference type="Pfam" id="PF01863">
    <property type="entry name" value="YgjP-like"/>
    <property type="match status" value="2"/>
</dbReference>
<dbReference type="InterPro" id="IPR053136">
    <property type="entry name" value="UTP_pyrophosphatase-like"/>
</dbReference>
<evidence type="ECO:0000313" key="3">
    <source>
        <dbReference type="Proteomes" id="UP000307702"/>
    </source>
</evidence>
<organism evidence="2 3">
    <name type="scientific">Colwellia ponticola</name>
    <dbReference type="NCBI Taxonomy" id="2304625"/>
    <lineage>
        <taxon>Bacteria</taxon>
        <taxon>Pseudomonadati</taxon>
        <taxon>Pseudomonadota</taxon>
        <taxon>Gammaproteobacteria</taxon>
        <taxon>Alteromonadales</taxon>
        <taxon>Colwelliaceae</taxon>
        <taxon>Colwellia</taxon>
    </lineage>
</organism>
<dbReference type="EMBL" id="SZVP01000001">
    <property type="protein sequence ID" value="TMM47581.1"/>
    <property type="molecule type" value="Genomic_DNA"/>
</dbReference>
<feature type="domain" description="YgjP-like metallopeptidase" evidence="1">
    <location>
        <begin position="13"/>
        <end position="86"/>
    </location>
</feature>
<dbReference type="Gene3D" id="3.30.2010.10">
    <property type="entry name" value="Metalloproteases ('zincins'), catalytic domain"/>
    <property type="match status" value="1"/>
</dbReference>
<dbReference type="Proteomes" id="UP000307702">
    <property type="component" value="Unassembled WGS sequence"/>
</dbReference>
<sequence length="266" mass="30810">MIKYQLIRSKRRKTLMLQVKQGQVVVRAPYHVDTGFIDNFIHEKSAWLVKKLAEQQAKPSFCDFSNNANILFLGELLTLNIGVARHASIFVDSGLISHGLTNHSLANDELTEDIELSSIYQPVPRQLNVIISNRANNRLTEPLAQAQYVKKQLEHYFKQQAEQLISERLALISKQTSLVPSKVTIRQYRARWGSCNNRGEVSFNYLLMMTPCYVIDYVIVHELCHLVHLNHSTAFWQLVAKYSANYQVAKEWLNKHQTQLYWQSPR</sequence>
<dbReference type="OrthoDB" id="9811177at2"/>
<evidence type="ECO:0000313" key="2">
    <source>
        <dbReference type="EMBL" id="TMM47581.1"/>
    </source>
</evidence>
<name>A0A8H2PNA0_9GAMM</name>
<dbReference type="PANTHER" id="PTHR30399">
    <property type="entry name" value="UNCHARACTERIZED PROTEIN YGJP"/>
    <property type="match status" value="1"/>
</dbReference>
<evidence type="ECO:0000259" key="1">
    <source>
        <dbReference type="Pfam" id="PF01863"/>
    </source>
</evidence>